<protein>
    <recommendedName>
        <fullName evidence="4">Spore coat protein U domain-containing protein</fullName>
    </recommendedName>
</protein>
<evidence type="ECO:0000256" key="1">
    <source>
        <dbReference type="SAM" id="SignalP"/>
    </source>
</evidence>
<dbReference type="Proteomes" id="UP001476807">
    <property type="component" value="Unassembled WGS sequence"/>
</dbReference>
<keyword evidence="1" id="KW-0732">Signal</keyword>
<organism evidence="2 3">
    <name type="scientific">Pontibacter populi</name>
    <dbReference type="NCBI Taxonomy" id="890055"/>
    <lineage>
        <taxon>Bacteria</taxon>
        <taxon>Pseudomonadati</taxon>
        <taxon>Bacteroidota</taxon>
        <taxon>Cytophagia</taxon>
        <taxon>Cytophagales</taxon>
        <taxon>Hymenobacteraceae</taxon>
        <taxon>Pontibacter</taxon>
    </lineage>
</organism>
<sequence length="170" mass="18093">MKARILSFAIALIALFSFEDVYAQHPHFNKQNPPSVSVEIVCNGEKSSYYEITVSGTVYGLGAASGQSAHVEYTYNANFNCYNRGKDAGPVPGQSGNVSGETDEKPLDVRNGQAYFSATFTIAGTCKGNALSSAVTALALTKLDLVVNGDQVATPSLITFWDRVVPTTCP</sequence>
<gene>
    <name evidence="2" type="ORF">ABS362_15115</name>
</gene>
<dbReference type="RefSeq" id="WP_350413359.1">
    <property type="nucleotide sequence ID" value="NZ_JBEOKT010000015.1"/>
</dbReference>
<accession>A0ABV1RWV9</accession>
<dbReference type="EMBL" id="JBEOKT010000015">
    <property type="protein sequence ID" value="MER2998883.1"/>
    <property type="molecule type" value="Genomic_DNA"/>
</dbReference>
<evidence type="ECO:0000313" key="3">
    <source>
        <dbReference type="Proteomes" id="UP001476807"/>
    </source>
</evidence>
<keyword evidence="3" id="KW-1185">Reference proteome</keyword>
<proteinExistence type="predicted"/>
<feature type="chain" id="PRO_5046435832" description="Spore coat protein U domain-containing protein" evidence="1">
    <location>
        <begin position="24"/>
        <end position="170"/>
    </location>
</feature>
<evidence type="ECO:0000313" key="2">
    <source>
        <dbReference type="EMBL" id="MER2998883.1"/>
    </source>
</evidence>
<name>A0ABV1RWV9_9BACT</name>
<feature type="signal peptide" evidence="1">
    <location>
        <begin position="1"/>
        <end position="23"/>
    </location>
</feature>
<evidence type="ECO:0008006" key="4">
    <source>
        <dbReference type="Google" id="ProtNLM"/>
    </source>
</evidence>
<comment type="caution">
    <text evidence="2">The sequence shown here is derived from an EMBL/GenBank/DDBJ whole genome shotgun (WGS) entry which is preliminary data.</text>
</comment>
<reference evidence="2 3" key="1">
    <citation type="submission" date="2024-06" db="EMBL/GenBank/DDBJ databases">
        <title>Pontibacter populi HYL7-15.</title>
        <authorList>
            <person name="Kim M.K."/>
        </authorList>
    </citation>
    <scope>NUCLEOTIDE SEQUENCE [LARGE SCALE GENOMIC DNA]</scope>
    <source>
        <strain evidence="2 3">HYL7-15</strain>
    </source>
</reference>